<feature type="compositionally biased region" description="Low complexity" evidence="3">
    <location>
        <begin position="274"/>
        <end position="293"/>
    </location>
</feature>
<evidence type="ECO:0000313" key="6">
    <source>
        <dbReference type="Proteomes" id="UP001562354"/>
    </source>
</evidence>
<dbReference type="Pfam" id="PF24584">
    <property type="entry name" value="Ig_CYK3_C"/>
    <property type="match status" value="2"/>
</dbReference>
<feature type="compositionally biased region" description="Low complexity" evidence="3">
    <location>
        <begin position="739"/>
        <end position="762"/>
    </location>
</feature>
<feature type="region of interest" description="Disordered" evidence="3">
    <location>
        <begin position="1285"/>
        <end position="1308"/>
    </location>
</feature>
<evidence type="ECO:0000313" key="5">
    <source>
        <dbReference type="EMBL" id="KAL1297752.1"/>
    </source>
</evidence>
<dbReference type="Gene3D" id="3.10.620.30">
    <property type="match status" value="1"/>
</dbReference>
<feature type="compositionally biased region" description="Polar residues" evidence="3">
    <location>
        <begin position="1231"/>
        <end position="1265"/>
    </location>
</feature>
<reference evidence="5 6" key="1">
    <citation type="submission" date="2024-07" db="EMBL/GenBank/DDBJ databases">
        <title>Draft sequence of the Neodothiora populina.</title>
        <authorList>
            <person name="Drown D.D."/>
            <person name="Schuette U.S."/>
            <person name="Buechlein A.B."/>
            <person name="Rusch D.R."/>
            <person name="Winton L.W."/>
            <person name="Adams G.A."/>
        </authorList>
    </citation>
    <scope>NUCLEOTIDE SEQUENCE [LARGE SCALE GENOMIC DNA]</scope>
    <source>
        <strain evidence="5 6">CPC 39397</strain>
    </source>
</reference>
<comment type="caution">
    <text evidence="5">The sequence shown here is derived from an EMBL/GenBank/DDBJ whole genome shotgun (WGS) entry which is preliminary data.</text>
</comment>
<keyword evidence="6" id="KW-1185">Reference proteome</keyword>
<feature type="compositionally biased region" description="Polar residues" evidence="3">
    <location>
        <begin position="389"/>
        <end position="406"/>
    </location>
</feature>
<dbReference type="InterPro" id="IPR036028">
    <property type="entry name" value="SH3-like_dom_sf"/>
</dbReference>
<dbReference type="SMART" id="SM00326">
    <property type="entry name" value="SH3"/>
    <property type="match status" value="1"/>
</dbReference>
<feature type="compositionally biased region" description="Low complexity" evidence="3">
    <location>
        <begin position="183"/>
        <end position="197"/>
    </location>
</feature>
<dbReference type="InterPro" id="IPR038765">
    <property type="entry name" value="Papain-like_cys_pep_sf"/>
</dbReference>
<gene>
    <name evidence="5" type="ORF">AAFC00_006290</name>
</gene>
<feature type="compositionally biased region" description="Low complexity" evidence="3">
    <location>
        <begin position="580"/>
        <end position="611"/>
    </location>
</feature>
<dbReference type="SUPFAM" id="SSF54001">
    <property type="entry name" value="Cysteine proteinases"/>
    <property type="match status" value="1"/>
</dbReference>
<dbReference type="SMART" id="SM00460">
    <property type="entry name" value="TGc"/>
    <property type="match status" value="1"/>
</dbReference>
<feature type="region of interest" description="Disordered" evidence="3">
    <location>
        <begin position="78"/>
        <end position="614"/>
    </location>
</feature>
<dbReference type="GeneID" id="95979989"/>
<dbReference type="InterPro" id="IPR035553">
    <property type="entry name" value="Cyk3_SH3"/>
</dbReference>
<dbReference type="InterPro" id="IPR002931">
    <property type="entry name" value="Transglutaminase-like"/>
</dbReference>
<feature type="compositionally biased region" description="Low complexity" evidence="3">
    <location>
        <begin position="545"/>
        <end position="561"/>
    </location>
</feature>
<name>A0ABR3P4N8_9PEZI</name>
<dbReference type="EMBL" id="JBFMKM010000014">
    <property type="protein sequence ID" value="KAL1297752.1"/>
    <property type="molecule type" value="Genomic_DNA"/>
</dbReference>
<dbReference type="PROSITE" id="PS50002">
    <property type="entry name" value="SH3"/>
    <property type="match status" value="1"/>
</dbReference>
<dbReference type="Pfam" id="PF07653">
    <property type="entry name" value="SH3_2"/>
    <property type="match status" value="1"/>
</dbReference>
<evidence type="ECO:0000256" key="1">
    <source>
        <dbReference type="ARBA" id="ARBA00022443"/>
    </source>
</evidence>
<feature type="compositionally biased region" description="Basic and acidic residues" evidence="3">
    <location>
        <begin position="483"/>
        <end position="493"/>
    </location>
</feature>
<dbReference type="CDD" id="cd11889">
    <property type="entry name" value="SH3_Cyk3p-like"/>
    <property type="match status" value="1"/>
</dbReference>
<sequence length="1374" mass="149788">MGGTSQTFPTKFPCWCKAVYSWGGETKKDLGFIEGDLIECLNAGDGSWWMGRLRRDRRMVGLFPSNFVQVLDQDFQPAPISRNMTPTKSGNQASPSPQKQKSVFRKPFQGYKEFGYRDDGFNSQPGIADKDRPQKKKFSPYSSMKTASAPGQAPKPNAPSPLKEEAPRIPSPPPRRGHRSHSRAPSPSPMMMNSAPSNTIRSHSPAPSAMYRASSPAPPSAHYRAPSPSMQSSYRPHSAVPSMYRPHSPAPSHYREIASRPYTAHASASPTPQPMYQPSSSVPYQPQYYSRSPSPAPPMDYGMGSRAVSPAPPAEWQQHSRSPSPAPFPMYENPSRAPSPAPFNASGNVASSSPPPPPPPHRVAYQPNVAPSSSLLPPDQMEDDDVSAGYNTPSRQSTNGQSSGMTPSPLRDAMNDIMTSLNDMSSVCSPSSPPPLSNSVPPTSHHHPRPDSPSNIWSPESFGQSHGRRTQPVRAQSAMAMHTRQDSYERGGYEEEAVPASRDGVATVGNYVQRMENHLRHNPTSSAGFSSSYQDYNDRPTSRGSQSGSRPTTASSSSSQGYKAISPRKSAYELGRQPLSRTMTTKTSVTTSSSGWRSNATSSTNQSNSTQMTDHTLMSGYSAGGFSATSAGSLARRKFGMGSMKQKRPLSAISSKSIGDIRGAFQQDAHIEKENTRPMSPVSGISYHSSHATQPAQTPMADWISDPMENAGVLGGLAAPKAKKSGFFKRMVETAKTTAKTGAANARAMHSSGRPSSRVGSPKKMGTMPDGVTAIAGGTAAPLSPDMGAHRDMGLGGGNDWMQVRRDVNRSNSLSKNEKNERAERCEMLDMFVVNPIDELMEHAEGDEGLDGLAITDPTDFNTSNLALVDKGTRFVAGLPQMVTPTTLAQSYLCRPYRSDVQRLRAIFTWVGERIAWEEDFEGQIDTRRVLSSKRGCSEEIAALVRDLCAAVGLHAEVVRGYLKGPGESLDLDTIARPNHYWNAVIVDGEWRIIDCALAGPTHPRRSQYSSTNPNMADSWYFLARPMEICFTHVPLLPEQQHIVPPVPHEILMALPCAAAPYFRHHVELVNFDTSVLHLENLEMAHLQLAVPEDVECVAEVEARAFASDWDGDTFETGDIVKKSALAQVEWVGGRKHFMIKALLPGDEGQGVLKIYVGKRGLMHSNKDNPHPLALAVPLFHTGQNPPYAFLTRHPTPHAQRHDLYVAQPQCARLVINNTFVFCVRQHPSSLSRFSPDTWGSSAATPSGNNGRSSAMSMRATSPTPYNRPGSAMSMVSAAASVSHSGSNYSDGSMTDKQQKPAKLAMQSPSGKIIRLTRKQEYAERRRDIDDLDAESLGSTWETVIKVGERGTWRGLVLADRSARWCVFAEWECV</sequence>
<dbReference type="Gene3D" id="2.30.30.40">
    <property type="entry name" value="SH3 Domains"/>
    <property type="match status" value="1"/>
</dbReference>
<keyword evidence="1 2" id="KW-0728">SH3 domain</keyword>
<protein>
    <recommendedName>
        <fullName evidence="4">SH3 domain-containing protein</fullName>
    </recommendedName>
</protein>
<feature type="compositionally biased region" description="Polar residues" evidence="3">
    <location>
        <begin position="452"/>
        <end position="464"/>
    </location>
</feature>
<feature type="region of interest" description="Disordered" evidence="3">
    <location>
        <begin position="739"/>
        <end position="763"/>
    </location>
</feature>
<organism evidence="5 6">
    <name type="scientific">Neodothiora populina</name>
    <dbReference type="NCBI Taxonomy" id="2781224"/>
    <lineage>
        <taxon>Eukaryota</taxon>
        <taxon>Fungi</taxon>
        <taxon>Dikarya</taxon>
        <taxon>Ascomycota</taxon>
        <taxon>Pezizomycotina</taxon>
        <taxon>Dothideomycetes</taxon>
        <taxon>Dothideomycetidae</taxon>
        <taxon>Dothideales</taxon>
        <taxon>Dothioraceae</taxon>
        <taxon>Neodothiora</taxon>
    </lineage>
</organism>
<dbReference type="Pfam" id="PF01841">
    <property type="entry name" value="Transglut_core"/>
    <property type="match status" value="1"/>
</dbReference>
<accession>A0ABR3P4N8</accession>
<evidence type="ECO:0000256" key="3">
    <source>
        <dbReference type="SAM" id="MobiDB-lite"/>
    </source>
</evidence>
<dbReference type="InterPro" id="IPR052557">
    <property type="entry name" value="CAP/Cytokinesis_protein"/>
</dbReference>
<dbReference type="Proteomes" id="UP001562354">
    <property type="component" value="Unassembled WGS sequence"/>
</dbReference>
<proteinExistence type="predicted"/>
<dbReference type="PANTHER" id="PTHR46333:SF2">
    <property type="entry name" value="CYTOKINESIS PROTEIN 3"/>
    <property type="match status" value="1"/>
</dbReference>
<dbReference type="InterPro" id="IPR001452">
    <property type="entry name" value="SH3_domain"/>
</dbReference>
<feature type="compositionally biased region" description="Polar residues" evidence="3">
    <location>
        <begin position="522"/>
        <end position="535"/>
    </location>
</feature>
<dbReference type="RefSeq" id="XP_069197434.1">
    <property type="nucleotide sequence ID" value="XM_069346226.1"/>
</dbReference>
<dbReference type="PANTHER" id="PTHR46333">
    <property type="entry name" value="CYTOKINESIS PROTEIN 3"/>
    <property type="match status" value="1"/>
</dbReference>
<feature type="compositionally biased region" description="Polar residues" evidence="3">
    <location>
        <begin position="82"/>
        <end position="101"/>
    </location>
</feature>
<evidence type="ECO:0000259" key="4">
    <source>
        <dbReference type="PROSITE" id="PS50002"/>
    </source>
</evidence>
<feature type="domain" description="SH3" evidence="4">
    <location>
        <begin position="11"/>
        <end position="73"/>
    </location>
</feature>
<dbReference type="SUPFAM" id="SSF50044">
    <property type="entry name" value="SH3-domain"/>
    <property type="match status" value="1"/>
</dbReference>
<dbReference type="InterPro" id="IPR056409">
    <property type="entry name" value="Ig_CYK3_C"/>
</dbReference>
<evidence type="ECO:0000256" key="2">
    <source>
        <dbReference type="PROSITE-ProRule" id="PRU00192"/>
    </source>
</evidence>
<feature type="region of interest" description="Disordered" evidence="3">
    <location>
        <begin position="1231"/>
        <end position="1272"/>
    </location>
</feature>